<evidence type="ECO:0000313" key="2">
    <source>
        <dbReference type="EMBL" id="EQD50976.1"/>
    </source>
</evidence>
<name>T0ZRQ9_9ZZZZ</name>
<sequence>VAVFATIVLYDAIGIRYAVGQQARFLNDLVGRNVDHLAFKEHLGHTPQEVIAGAVLGVIVASLFFR</sequence>
<dbReference type="EMBL" id="AUZZ01005083">
    <property type="protein sequence ID" value="EQD50976.1"/>
    <property type="molecule type" value="Genomic_DNA"/>
</dbReference>
<feature type="transmembrane region" description="Helical" evidence="1">
    <location>
        <begin position="50"/>
        <end position="65"/>
    </location>
</feature>
<evidence type="ECO:0000256" key="1">
    <source>
        <dbReference type="SAM" id="Phobius"/>
    </source>
</evidence>
<reference evidence="2" key="1">
    <citation type="submission" date="2013-08" db="EMBL/GenBank/DDBJ databases">
        <authorList>
            <person name="Mendez C."/>
            <person name="Richter M."/>
            <person name="Ferrer M."/>
            <person name="Sanchez J."/>
        </authorList>
    </citation>
    <scope>NUCLEOTIDE SEQUENCE</scope>
</reference>
<protein>
    <submittedName>
        <fullName evidence="2">Integral membrane protein</fullName>
    </submittedName>
</protein>
<dbReference type="AlphaFoldDB" id="T0ZRQ9"/>
<keyword evidence="1" id="KW-0472">Membrane</keyword>
<keyword evidence="1" id="KW-1133">Transmembrane helix</keyword>
<accession>T0ZRQ9</accession>
<dbReference type="InterPro" id="IPR003832">
    <property type="entry name" value="DUF212"/>
</dbReference>
<reference evidence="2" key="2">
    <citation type="journal article" date="2014" name="ISME J.">
        <title>Microbial stratification in low pH oxic and suboxic macroscopic growths along an acid mine drainage.</title>
        <authorList>
            <person name="Mendez-Garcia C."/>
            <person name="Mesa V."/>
            <person name="Sprenger R.R."/>
            <person name="Richter M."/>
            <person name="Diez M.S."/>
            <person name="Solano J."/>
            <person name="Bargiela R."/>
            <person name="Golyshina O.V."/>
            <person name="Manteca A."/>
            <person name="Ramos J.L."/>
            <person name="Gallego J.R."/>
            <person name="Llorente I."/>
            <person name="Martins Dos Santos V.A."/>
            <person name="Jensen O.N."/>
            <person name="Pelaez A.I."/>
            <person name="Sanchez J."/>
            <person name="Ferrer M."/>
        </authorList>
    </citation>
    <scope>NUCLEOTIDE SEQUENCE</scope>
</reference>
<dbReference type="PANTHER" id="PTHR31446">
    <property type="entry name" value="ACID PHOSPHATASE/VANADIUM-DEPENDENT HALOPEROXIDASE-RELATED PROTEIN"/>
    <property type="match status" value="1"/>
</dbReference>
<keyword evidence="1" id="KW-0812">Transmembrane</keyword>
<organism evidence="2">
    <name type="scientific">mine drainage metagenome</name>
    <dbReference type="NCBI Taxonomy" id="410659"/>
    <lineage>
        <taxon>unclassified sequences</taxon>
        <taxon>metagenomes</taxon>
        <taxon>ecological metagenomes</taxon>
    </lineage>
</organism>
<dbReference type="Pfam" id="PF02681">
    <property type="entry name" value="DUF212"/>
    <property type="match status" value="1"/>
</dbReference>
<feature type="non-terminal residue" evidence="2">
    <location>
        <position position="1"/>
    </location>
</feature>
<comment type="caution">
    <text evidence="2">The sequence shown here is derived from an EMBL/GenBank/DDBJ whole genome shotgun (WGS) entry which is preliminary data.</text>
</comment>
<gene>
    <name evidence="2" type="ORF">B2A_07112</name>
</gene>
<dbReference type="PANTHER" id="PTHR31446:SF29">
    <property type="entry name" value="ACID PHOSPHATASE_VANADIUM-DEPENDENT HALOPEROXIDASE-RELATED PROTEIN"/>
    <property type="match status" value="1"/>
</dbReference>
<proteinExistence type="predicted"/>